<evidence type="ECO:0000259" key="2">
    <source>
        <dbReference type="PROSITE" id="PS50181"/>
    </source>
</evidence>
<organism evidence="3 4">
    <name type="scientific">Dendrobium chrysotoxum</name>
    <name type="common">Orchid</name>
    <dbReference type="NCBI Taxonomy" id="161865"/>
    <lineage>
        <taxon>Eukaryota</taxon>
        <taxon>Viridiplantae</taxon>
        <taxon>Streptophyta</taxon>
        <taxon>Embryophyta</taxon>
        <taxon>Tracheophyta</taxon>
        <taxon>Spermatophyta</taxon>
        <taxon>Magnoliopsida</taxon>
        <taxon>Liliopsida</taxon>
        <taxon>Asparagales</taxon>
        <taxon>Orchidaceae</taxon>
        <taxon>Epidendroideae</taxon>
        <taxon>Malaxideae</taxon>
        <taxon>Dendrobiinae</taxon>
        <taxon>Dendrobium</taxon>
    </lineage>
</organism>
<accession>A0AAV7H4W9</accession>
<dbReference type="GO" id="GO:0009740">
    <property type="term" value="P:gibberellic acid mediated signaling pathway"/>
    <property type="evidence" value="ECO:0007669"/>
    <property type="project" value="TreeGrafter"/>
</dbReference>
<evidence type="ECO:0000313" key="3">
    <source>
        <dbReference type="EMBL" id="KAH0463977.1"/>
    </source>
</evidence>
<dbReference type="Gene3D" id="1.20.1280.50">
    <property type="match status" value="1"/>
</dbReference>
<dbReference type="GO" id="GO:0005737">
    <property type="term" value="C:cytoplasm"/>
    <property type="evidence" value="ECO:0007669"/>
    <property type="project" value="TreeGrafter"/>
</dbReference>
<proteinExistence type="predicted"/>
<dbReference type="Pfam" id="PF00646">
    <property type="entry name" value="F-box"/>
    <property type="match status" value="1"/>
</dbReference>
<keyword evidence="1" id="KW-0833">Ubl conjugation pathway</keyword>
<dbReference type="GO" id="GO:0005634">
    <property type="term" value="C:nucleus"/>
    <property type="evidence" value="ECO:0007669"/>
    <property type="project" value="UniProtKB-SubCell"/>
</dbReference>
<dbReference type="PANTHER" id="PTHR12874:SF28">
    <property type="entry name" value="F-BOX PROTEIN"/>
    <property type="match status" value="1"/>
</dbReference>
<reference evidence="3 4" key="1">
    <citation type="journal article" date="2021" name="Hortic Res">
        <title>Chromosome-scale assembly of the Dendrobium chrysotoxum genome enhances the understanding of orchid evolution.</title>
        <authorList>
            <person name="Zhang Y."/>
            <person name="Zhang G.Q."/>
            <person name="Zhang D."/>
            <person name="Liu X.D."/>
            <person name="Xu X.Y."/>
            <person name="Sun W.H."/>
            <person name="Yu X."/>
            <person name="Zhu X."/>
            <person name="Wang Z.W."/>
            <person name="Zhao X."/>
            <person name="Zhong W.Y."/>
            <person name="Chen H."/>
            <person name="Yin W.L."/>
            <person name="Huang T."/>
            <person name="Niu S.C."/>
            <person name="Liu Z.J."/>
        </authorList>
    </citation>
    <scope>NUCLEOTIDE SEQUENCE [LARGE SCALE GENOMIC DNA]</scope>
    <source>
        <strain evidence="3">Lindl</strain>
    </source>
</reference>
<dbReference type="InterPro" id="IPR036047">
    <property type="entry name" value="F-box-like_dom_sf"/>
</dbReference>
<comment type="subunit">
    <text evidence="1">Component of the SCF-type E3 ligase complex.</text>
</comment>
<dbReference type="InterPro" id="IPR001810">
    <property type="entry name" value="F-box_dom"/>
</dbReference>
<comment type="pathway">
    <text evidence="1">Protein modification; protein ubiquitination.</text>
</comment>
<evidence type="ECO:0000256" key="1">
    <source>
        <dbReference type="RuleBase" id="RU369085"/>
    </source>
</evidence>
<feature type="domain" description="F-box" evidence="2">
    <location>
        <begin position="40"/>
        <end position="90"/>
    </location>
</feature>
<comment type="function">
    <text evidence="1">Acts as a component of a SCF E3 ubiquitin ligase complexes.</text>
</comment>
<dbReference type="EMBL" id="JAGFBR010000007">
    <property type="protein sequence ID" value="KAH0463977.1"/>
    <property type="molecule type" value="Genomic_DNA"/>
</dbReference>
<protein>
    <recommendedName>
        <fullName evidence="1">F-box protein</fullName>
    </recommendedName>
</protein>
<dbReference type="CDD" id="cd09917">
    <property type="entry name" value="F-box_SF"/>
    <property type="match status" value="1"/>
</dbReference>
<name>A0AAV7H4W9_DENCH</name>
<keyword evidence="1" id="KW-0539">Nucleus</keyword>
<dbReference type="PANTHER" id="PTHR12874">
    <property type="entry name" value="F-BOX ONLY PROTEIN 48-RELATED"/>
    <property type="match status" value="1"/>
</dbReference>
<comment type="subcellular location">
    <subcellularLocation>
        <location evidence="1">Nucleus</location>
    </subcellularLocation>
</comment>
<dbReference type="Proteomes" id="UP000775213">
    <property type="component" value="Unassembled WGS sequence"/>
</dbReference>
<gene>
    <name evidence="3" type="ORF">IEQ34_006763</name>
</gene>
<comment type="caution">
    <text evidence="3">The sequence shown here is derived from an EMBL/GenBank/DDBJ whole genome shotgun (WGS) entry which is preliminary data.</text>
</comment>
<evidence type="ECO:0000313" key="4">
    <source>
        <dbReference type="Proteomes" id="UP000775213"/>
    </source>
</evidence>
<sequence>MVFLLNNSRLNLCKIQEGRRGEIIASFYQTSPMAQDLESSMYFSEFPDDVQLNILSFLRPIEISAFACTCRRFAALCSPSSPSTDLWLALCERRWGSKTELRRWSAIPSPRLYKTLDRWEQLIGFWRRIGSGIPGTPPLVFFEWSPSCIIGSRISPSSFAASYAVRKVPFLWLGLSAGGETLSYLHPDNPLSDSDVIPVTISFMGCNHFVVEETRSFCVDPNMDDSEEVLGVEAGSPPDRVMSEIYQYFANRTSPGAEKSLRRQRKKKEKERLGRRRWEAEHFVKISNYFPTPARPLQGLWKGISEDMSLEFYLVTHDDVGGIACRRVGDSAEPFSGYSPVFWTSNTTFLESPFSKEEHAIYSMREHIGSVGSVHCTMYREFVSRILCINCSYDLVLPDLAGSSGDPRNVEGRIWEYEDGTFGFGFLRNNFIIDLKHIALDGYILDNVESSHPSHHVL</sequence>
<dbReference type="GO" id="GO:0031146">
    <property type="term" value="P:SCF-dependent proteasomal ubiquitin-dependent protein catabolic process"/>
    <property type="evidence" value="ECO:0007669"/>
    <property type="project" value="UniProtKB-UniRule"/>
</dbReference>
<dbReference type="GO" id="GO:0019005">
    <property type="term" value="C:SCF ubiquitin ligase complex"/>
    <property type="evidence" value="ECO:0007669"/>
    <property type="project" value="UniProtKB-UniRule"/>
</dbReference>
<dbReference type="SUPFAM" id="SSF81383">
    <property type="entry name" value="F-box domain"/>
    <property type="match status" value="1"/>
</dbReference>
<dbReference type="PROSITE" id="PS50181">
    <property type="entry name" value="FBOX"/>
    <property type="match status" value="1"/>
</dbReference>
<dbReference type="AlphaFoldDB" id="A0AAV7H4W9"/>
<dbReference type="GO" id="GO:0016567">
    <property type="term" value="P:protein ubiquitination"/>
    <property type="evidence" value="ECO:0007669"/>
    <property type="project" value="UniProtKB-UniRule"/>
</dbReference>
<keyword evidence="4" id="KW-1185">Reference proteome</keyword>